<dbReference type="Pfam" id="PF12034">
    <property type="entry name" value="YfbK_C"/>
    <property type="match status" value="1"/>
</dbReference>
<feature type="chain" id="PRO_5019540297" evidence="1">
    <location>
        <begin position="26"/>
        <end position="615"/>
    </location>
</feature>
<dbReference type="EMBL" id="QSGO01000005">
    <property type="protein sequence ID" value="RHB35857.1"/>
    <property type="molecule type" value="Genomic_DNA"/>
</dbReference>
<dbReference type="InterPro" id="IPR021908">
    <property type="entry name" value="YfbK_C"/>
</dbReference>
<dbReference type="InterPro" id="IPR036465">
    <property type="entry name" value="vWFA_dom_sf"/>
</dbReference>
<dbReference type="SMART" id="SM00327">
    <property type="entry name" value="VWA"/>
    <property type="match status" value="1"/>
</dbReference>
<dbReference type="SUPFAM" id="SSF53300">
    <property type="entry name" value="vWA-like"/>
    <property type="match status" value="1"/>
</dbReference>
<evidence type="ECO:0000259" key="2">
    <source>
        <dbReference type="PROSITE" id="PS50234"/>
    </source>
</evidence>
<dbReference type="Pfam" id="PF12450">
    <property type="entry name" value="vWF_A"/>
    <property type="match status" value="1"/>
</dbReference>
<feature type="domain" description="VWFA" evidence="2">
    <location>
        <begin position="252"/>
        <end position="433"/>
    </location>
</feature>
<proteinExistence type="predicted"/>
<reference evidence="3 4" key="1">
    <citation type="submission" date="2018-08" db="EMBL/GenBank/DDBJ databases">
        <title>A genome reference for cultivated species of the human gut microbiota.</title>
        <authorList>
            <person name="Zou Y."/>
            <person name="Xue W."/>
            <person name="Luo G."/>
        </authorList>
    </citation>
    <scope>NUCLEOTIDE SEQUENCE [LARGE SCALE GENOMIC DNA]</scope>
    <source>
        <strain evidence="3 4">AM40-30BH</strain>
    </source>
</reference>
<dbReference type="AlphaFoldDB" id="A0A413VQE5"/>
<dbReference type="PANTHER" id="PTHR10579:SF43">
    <property type="entry name" value="ZINC FINGER (C3HC4-TYPE RING FINGER) FAMILY PROTEIN"/>
    <property type="match status" value="1"/>
</dbReference>
<evidence type="ECO:0000313" key="3">
    <source>
        <dbReference type="EMBL" id="RHB35857.1"/>
    </source>
</evidence>
<dbReference type="InterPro" id="IPR022156">
    <property type="entry name" value="Uncharacterised_YfbK_N"/>
</dbReference>
<dbReference type="CDD" id="cd01465">
    <property type="entry name" value="vWA_subgroup"/>
    <property type="match status" value="1"/>
</dbReference>
<dbReference type="Gene3D" id="3.40.50.410">
    <property type="entry name" value="von Willebrand factor, type A domain"/>
    <property type="match status" value="1"/>
</dbReference>
<dbReference type="InterPro" id="IPR002035">
    <property type="entry name" value="VWF_A"/>
</dbReference>
<dbReference type="SUPFAM" id="SSF49464">
    <property type="entry name" value="Carboxypeptidase regulatory domain-like"/>
    <property type="match status" value="1"/>
</dbReference>
<dbReference type="Pfam" id="PF00092">
    <property type="entry name" value="VWA"/>
    <property type="match status" value="1"/>
</dbReference>
<gene>
    <name evidence="3" type="ORF">DW888_08370</name>
</gene>
<comment type="caution">
    <text evidence="3">The sequence shown here is derived from an EMBL/GenBank/DDBJ whole genome shotgun (WGS) entry which is preliminary data.</text>
</comment>
<dbReference type="RefSeq" id="WP_122201309.1">
    <property type="nucleotide sequence ID" value="NZ_CABJFV010000005.1"/>
</dbReference>
<dbReference type="PROSITE" id="PS50234">
    <property type="entry name" value="VWFA"/>
    <property type="match status" value="1"/>
</dbReference>
<dbReference type="PANTHER" id="PTHR10579">
    <property type="entry name" value="CALCIUM-ACTIVATED CHLORIDE CHANNEL REGULATOR"/>
    <property type="match status" value="1"/>
</dbReference>
<evidence type="ECO:0000256" key="1">
    <source>
        <dbReference type="SAM" id="SignalP"/>
    </source>
</evidence>
<dbReference type="Pfam" id="PF13715">
    <property type="entry name" value="CarbopepD_reg_2"/>
    <property type="match status" value="1"/>
</dbReference>
<evidence type="ECO:0000313" key="4">
    <source>
        <dbReference type="Proteomes" id="UP000284379"/>
    </source>
</evidence>
<accession>A0A413VQE5</accession>
<feature type="signal peptide" evidence="1">
    <location>
        <begin position="1"/>
        <end position="25"/>
    </location>
</feature>
<sequence length="615" mass="67676">MKTNQLKAMMLGLLIAIISLGTVNAQTLTVKGKVTDAADGFGITGCTVLVKGTTRSTITNVDGEYTIRANKSEKLIFSYIGYETQTVKVTSERLNITMQANSQILEECVVVGYGMQKQVSMCGAVSNIMPGIMTRRAYAAYDMNTEEYKNIEENGFKKVNENPLSTFSIDVDAASYSNMRRYLNRGELPPADAIRTEELINYFSYNYPQPTGKDPVKITTEIGSCPWNKNHRLVRIGLKAKEIPTEKLPVSNLVFLIDVSGSMYGPQRLGLVQSSLKLLVNNLRDADRVAIVVYSGSAGERLPSTSGSDKQKIREAIDELTAGGSTAGGEGIKLAYKIAKKNFVKGGNNRIILCTDGDFNVGVSSNEGLENLIEQERKSGVYLTVLGYGMGNYKDSKMQILAEKGNGNHAYIDNLQEANRVLVNEFGATMHTVAKDVKLQIEFNPSQVQAYRLIGYESRLLKDEDFNNDVKDAGEMGAGHTVTAFYEVVPAGVESNFVNKVDDLKYQKKVKPALQPATGSKELLTVKLRYKAPDEDVSKKLEFPLVDSKGNNVSSDFRFAAAVAMFGQLLRDSDFKGDATYTQVIAMAKTALDNDERGYRREFLRLVETADGLKQ</sequence>
<dbReference type="Proteomes" id="UP000284379">
    <property type="component" value="Unassembled WGS sequence"/>
</dbReference>
<protein>
    <submittedName>
        <fullName evidence="3">DUF3520 domain-containing protein</fullName>
    </submittedName>
</protein>
<dbReference type="InterPro" id="IPR008969">
    <property type="entry name" value="CarboxyPept-like_regulatory"/>
</dbReference>
<organism evidence="3 4">
    <name type="scientific">Bacteroides nordii</name>
    <dbReference type="NCBI Taxonomy" id="291645"/>
    <lineage>
        <taxon>Bacteria</taxon>
        <taxon>Pseudomonadati</taxon>
        <taxon>Bacteroidota</taxon>
        <taxon>Bacteroidia</taxon>
        <taxon>Bacteroidales</taxon>
        <taxon>Bacteroidaceae</taxon>
        <taxon>Bacteroides</taxon>
    </lineage>
</organism>
<dbReference type="InterPro" id="IPR051266">
    <property type="entry name" value="CLCR"/>
</dbReference>
<name>A0A413VQE5_9BACE</name>
<dbReference type="Gene3D" id="2.60.40.1120">
    <property type="entry name" value="Carboxypeptidase-like, regulatory domain"/>
    <property type="match status" value="1"/>
</dbReference>
<keyword evidence="1" id="KW-0732">Signal</keyword>